<protein>
    <recommendedName>
        <fullName evidence="2">Tail specific protease domain-containing protein</fullName>
    </recommendedName>
</protein>
<dbReference type="InterPro" id="IPR029045">
    <property type="entry name" value="ClpP/crotonase-like_dom_sf"/>
</dbReference>
<dbReference type="PANTHER" id="PTHR11261:SF3">
    <property type="entry name" value="RETINOL-BINDING PROTEIN 3"/>
    <property type="match status" value="1"/>
</dbReference>
<dbReference type="EMBL" id="PDUD01000043">
    <property type="protein sequence ID" value="PHN02171.1"/>
    <property type="molecule type" value="Genomic_DNA"/>
</dbReference>
<dbReference type="Proteomes" id="UP000223913">
    <property type="component" value="Unassembled WGS sequence"/>
</dbReference>
<name>A0A2D0N0W9_FLAN2</name>
<dbReference type="InterPro" id="IPR005151">
    <property type="entry name" value="Tail-specific_protease"/>
</dbReference>
<dbReference type="InterPro" id="IPR028204">
    <property type="entry name" value="Tricorn_C1"/>
</dbReference>
<dbReference type="Gene3D" id="3.90.226.10">
    <property type="entry name" value="2-enoyl-CoA Hydratase, Chain A, domain 1"/>
    <property type="match status" value="1"/>
</dbReference>
<organism evidence="3 4">
    <name type="scientific">Flavilitoribacter nigricans (strain ATCC 23147 / DSM 23189 / NBRC 102662 / NCIMB 1420 / SS-2)</name>
    <name type="common">Lewinella nigricans</name>
    <dbReference type="NCBI Taxonomy" id="1122177"/>
    <lineage>
        <taxon>Bacteria</taxon>
        <taxon>Pseudomonadati</taxon>
        <taxon>Bacteroidota</taxon>
        <taxon>Saprospiria</taxon>
        <taxon>Saprospirales</taxon>
        <taxon>Lewinellaceae</taxon>
        <taxon>Flavilitoribacter</taxon>
    </lineage>
</organism>
<dbReference type="SMART" id="SM00245">
    <property type="entry name" value="TSPc"/>
    <property type="match status" value="1"/>
</dbReference>
<dbReference type="OrthoDB" id="9815657at2"/>
<dbReference type="CDD" id="cd07563">
    <property type="entry name" value="Peptidase_S41_IRBP"/>
    <property type="match status" value="1"/>
</dbReference>
<feature type="domain" description="Tail specific protease" evidence="2">
    <location>
        <begin position="127"/>
        <end position="330"/>
    </location>
</feature>
<feature type="chain" id="PRO_5012519499" description="Tail specific protease domain-containing protein" evidence="1">
    <location>
        <begin position="18"/>
        <end position="361"/>
    </location>
</feature>
<comment type="caution">
    <text evidence="3">The sequence shown here is derived from an EMBL/GenBank/DDBJ whole genome shotgun (WGS) entry which is preliminary data.</text>
</comment>
<evidence type="ECO:0000256" key="1">
    <source>
        <dbReference type="SAM" id="SignalP"/>
    </source>
</evidence>
<evidence type="ECO:0000259" key="2">
    <source>
        <dbReference type="SMART" id="SM00245"/>
    </source>
</evidence>
<reference evidence="3 4" key="1">
    <citation type="submission" date="2017-10" db="EMBL/GenBank/DDBJ databases">
        <title>The draft genome sequence of Lewinella nigricans NBRC 102662.</title>
        <authorList>
            <person name="Wang K."/>
        </authorList>
    </citation>
    <scope>NUCLEOTIDE SEQUENCE [LARGE SCALE GENOMIC DNA]</scope>
    <source>
        <strain evidence="3 4">NBRC 102662</strain>
    </source>
</reference>
<keyword evidence="1" id="KW-0732">Signal</keyword>
<evidence type="ECO:0000313" key="3">
    <source>
        <dbReference type="EMBL" id="PHN02171.1"/>
    </source>
</evidence>
<dbReference type="PANTHER" id="PTHR11261">
    <property type="entry name" value="INTERPHOTORECEPTOR RETINOID-BINDING PROTEIN"/>
    <property type="match status" value="1"/>
</dbReference>
<accession>A0A2D0N0W9</accession>
<dbReference type="AlphaFoldDB" id="A0A2D0N0W9"/>
<dbReference type="GO" id="GO:0008236">
    <property type="term" value="F:serine-type peptidase activity"/>
    <property type="evidence" value="ECO:0007669"/>
    <property type="project" value="InterPro"/>
</dbReference>
<dbReference type="SUPFAM" id="SSF52096">
    <property type="entry name" value="ClpP/crotonase"/>
    <property type="match status" value="1"/>
</dbReference>
<evidence type="ECO:0000313" key="4">
    <source>
        <dbReference type="Proteomes" id="UP000223913"/>
    </source>
</evidence>
<dbReference type="Gene3D" id="3.30.750.44">
    <property type="match status" value="1"/>
</dbReference>
<dbReference type="Pfam" id="PF03572">
    <property type="entry name" value="Peptidase_S41"/>
    <property type="match status" value="1"/>
</dbReference>
<dbReference type="GO" id="GO:0006508">
    <property type="term" value="P:proteolysis"/>
    <property type="evidence" value="ECO:0007669"/>
    <property type="project" value="InterPro"/>
</dbReference>
<dbReference type="Pfam" id="PF14684">
    <property type="entry name" value="Tricorn_C1"/>
    <property type="match status" value="1"/>
</dbReference>
<gene>
    <name evidence="3" type="ORF">CRP01_33075</name>
</gene>
<dbReference type="RefSeq" id="WP_099154362.1">
    <property type="nucleotide sequence ID" value="NZ_PDUD01000043.1"/>
</dbReference>
<sequence>MKFTFILLLATINIVFAQDTRIEQPVKNFDKLWNEFNDRYASFEIKNINWSDIYKKYRPLINENTTNDSLFKVCNNMLLELKDGHVNLIQYGNKGKVINKANDGSPSKFLKKFPLSKEERPNIYQLLKTTDKTLKGNGFSIVGASKKGSMEYAISKDYGYLRILSMGNLSISGYRKHIDKAVKAFENSKGVIIDIRFNGGGDDKASFEIASRFTDKKRIALYKRERKKGTSEFKKLKTKYLKPSGKKQLTKPIIILTSDLTASAAEVFTMIMKELPYVTIIGDHTNGIFSDMYDFKLPNGWLATLSHQQYFSSEMKNFEGIGIKPDIELLNELQNINDELDPLIEKGIKEMKKTTANNGCE</sequence>
<proteinExistence type="predicted"/>
<feature type="signal peptide" evidence="1">
    <location>
        <begin position="1"/>
        <end position="17"/>
    </location>
</feature>
<keyword evidence="4" id="KW-1185">Reference proteome</keyword>